<name>A0A4U1B8Z4_9GAMM</name>
<keyword evidence="1" id="KW-0472">Membrane</keyword>
<evidence type="ECO:0000256" key="1">
    <source>
        <dbReference type="SAM" id="Phobius"/>
    </source>
</evidence>
<gene>
    <name evidence="2" type="ORF">E8M12_02595</name>
</gene>
<keyword evidence="3" id="KW-1185">Reference proteome</keyword>
<dbReference type="Proteomes" id="UP000307999">
    <property type="component" value="Unassembled WGS sequence"/>
</dbReference>
<proteinExistence type="predicted"/>
<reference evidence="2 3" key="1">
    <citation type="submission" date="2019-04" db="EMBL/GenBank/DDBJ databases">
        <title>Thalassotalea guangxiensis sp. nov., isolated from sediment of the coastal wetland.</title>
        <authorList>
            <person name="Zheng S."/>
            <person name="Zhang D."/>
        </authorList>
    </citation>
    <scope>NUCLEOTIDE SEQUENCE [LARGE SCALE GENOMIC DNA]</scope>
    <source>
        <strain evidence="2 3">ZS-4</strain>
    </source>
</reference>
<keyword evidence="1" id="KW-0812">Transmembrane</keyword>
<comment type="caution">
    <text evidence="2">The sequence shown here is derived from an EMBL/GenBank/DDBJ whole genome shotgun (WGS) entry which is preliminary data.</text>
</comment>
<evidence type="ECO:0000313" key="3">
    <source>
        <dbReference type="Proteomes" id="UP000307999"/>
    </source>
</evidence>
<dbReference type="EMBL" id="SWDB01000004">
    <property type="protein sequence ID" value="TKB47166.1"/>
    <property type="molecule type" value="Genomic_DNA"/>
</dbReference>
<protein>
    <submittedName>
        <fullName evidence="2">PEP-CTERM sorting domain-containing protein</fullName>
    </submittedName>
</protein>
<dbReference type="InterPro" id="IPR013424">
    <property type="entry name" value="Ice-binding_C"/>
</dbReference>
<dbReference type="AlphaFoldDB" id="A0A4U1B8Z4"/>
<feature type="transmembrane region" description="Helical" evidence="1">
    <location>
        <begin position="107"/>
        <end position="124"/>
    </location>
</feature>
<organism evidence="2 3">
    <name type="scientific">Thalassotalea mangrovi</name>
    <dbReference type="NCBI Taxonomy" id="2572245"/>
    <lineage>
        <taxon>Bacteria</taxon>
        <taxon>Pseudomonadati</taxon>
        <taxon>Pseudomonadota</taxon>
        <taxon>Gammaproteobacteria</taxon>
        <taxon>Alteromonadales</taxon>
        <taxon>Colwelliaceae</taxon>
        <taxon>Thalassotalea</taxon>
    </lineage>
</organism>
<accession>A0A4U1B8Z4</accession>
<sequence>MITYTFDVVPLSGTSSNFSLITEEGIAFGSYQIGRGALRAFGFTIDSGFFDISELVGADELAANGIAFISRVVRYSANGYIFGEAKTIDGYYRNFTLGLTPRKSTSVPAPTTLILFIMGFLVFVRSRHS</sequence>
<dbReference type="RefSeq" id="WP_136734516.1">
    <property type="nucleotide sequence ID" value="NZ_SWDB01000004.1"/>
</dbReference>
<evidence type="ECO:0000313" key="2">
    <source>
        <dbReference type="EMBL" id="TKB47166.1"/>
    </source>
</evidence>
<dbReference type="NCBIfam" id="TIGR02595">
    <property type="entry name" value="PEP_CTERM"/>
    <property type="match status" value="1"/>
</dbReference>
<keyword evidence="1" id="KW-1133">Transmembrane helix</keyword>